<dbReference type="Proteomes" id="UP000522313">
    <property type="component" value="Unassembled WGS sequence"/>
</dbReference>
<dbReference type="RefSeq" id="WP_184507457.1">
    <property type="nucleotide sequence ID" value="NZ_JACHBT010000018.1"/>
</dbReference>
<sequence length="51" mass="5741">MPDWAAPVLVLHLVMPPSTLRAWRVQAVIDHLTRARPRRCARYGSRGSMGS</sequence>
<gene>
    <name evidence="1" type="ORF">F4693_003140</name>
</gene>
<proteinExistence type="predicted"/>
<evidence type="ECO:0000313" key="2">
    <source>
        <dbReference type="Proteomes" id="UP000522313"/>
    </source>
</evidence>
<reference evidence="1 2" key="2">
    <citation type="submission" date="2020-08" db="EMBL/GenBank/DDBJ databases">
        <authorList>
            <person name="Partida-Martinez L."/>
            <person name="Huntemann M."/>
            <person name="Clum A."/>
            <person name="Wang J."/>
            <person name="Palaniappan K."/>
            <person name="Ritter S."/>
            <person name="Chen I.-M."/>
            <person name="Stamatis D."/>
            <person name="Reddy T."/>
            <person name="O'Malley R."/>
            <person name="Daum C."/>
            <person name="Shapiro N."/>
            <person name="Ivanova N."/>
            <person name="Kyrpides N."/>
            <person name="Woyke T."/>
        </authorList>
    </citation>
    <scope>NUCLEOTIDE SEQUENCE [LARGE SCALE GENOMIC DNA]</scope>
    <source>
        <strain evidence="1 2">AS3.13</strain>
    </source>
</reference>
<protein>
    <submittedName>
        <fullName evidence="1">Uncharacterized protein</fullName>
    </submittedName>
</protein>
<comment type="caution">
    <text evidence="1">The sequence shown here is derived from an EMBL/GenBank/DDBJ whole genome shotgun (WGS) entry which is preliminary data.</text>
</comment>
<evidence type="ECO:0000313" key="1">
    <source>
        <dbReference type="EMBL" id="MBB6506143.1"/>
    </source>
</evidence>
<name>A0A7X0JEH0_9SPHN</name>
<reference evidence="1 2" key="1">
    <citation type="submission" date="2020-08" db="EMBL/GenBank/DDBJ databases">
        <title>The Agave Microbiome: Exploring the role of microbial communities in plant adaptations to desert environments.</title>
        <authorList>
            <person name="Partida-Martinez L.P."/>
        </authorList>
    </citation>
    <scope>NUCLEOTIDE SEQUENCE [LARGE SCALE GENOMIC DNA]</scope>
    <source>
        <strain evidence="1 2">AS3.13</strain>
    </source>
</reference>
<accession>A0A7X0JEH0</accession>
<organism evidence="1 2">
    <name type="scientific">Sphingomonas endophytica</name>
    <dbReference type="NCBI Taxonomy" id="869719"/>
    <lineage>
        <taxon>Bacteria</taxon>
        <taxon>Pseudomonadati</taxon>
        <taxon>Pseudomonadota</taxon>
        <taxon>Alphaproteobacteria</taxon>
        <taxon>Sphingomonadales</taxon>
        <taxon>Sphingomonadaceae</taxon>
        <taxon>Sphingomonas</taxon>
    </lineage>
</organism>
<dbReference type="EMBL" id="JACHBT010000018">
    <property type="protein sequence ID" value="MBB6506143.1"/>
    <property type="molecule type" value="Genomic_DNA"/>
</dbReference>
<dbReference type="AlphaFoldDB" id="A0A7X0JEH0"/>